<comment type="caution">
    <text evidence="11">The sequence shown here is derived from an EMBL/GenBank/DDBJ whole genome shotgun (WGS) entry which is preliminary data.</text>
</comment>
<sequence length="142" mass="16148">ESDAEDPSEYKEGGYHPVNIGDKFNDDKYTVVQKLGYGRFSTVWLCDEKDKEQSVAIKIIRSAEDEVAYDEIGLLEHIRDAEKSDPHREKIVSLLDTFLHTGENGRHVCIVFEAIELDLIKLIRQSNCGIEIDKVKNIIGQV</sequence>
<dbReference type="InterPro" id="IPR011009">
    <property type="entry name" value="Kinase-like_dom_sf"/>
</dbReference>
<dbReference type="EC" id="2.7.11.1" evidence="1"/>
<dbReference type="GO" id="GO:0050684">
    <property type="term" value="P:regulation of mRNA processing"/>
    <property type="evidence" value="ECO:0007669"/>
    <property type="project" value="TreeGrafter"/>
</dbReference>
<evidence type="ECO:0000259" key="10">
    <source>
        <dbReference type="PROSITE" id="PS50011"/>
    </source>
</evidence>
<evidence type="ECO:0000256" key="4">
    <source>
        <dbReference type="ARBA" id="ARBA00022741"/>
    </source>
</evidence>
<evidence type="ECO:0000313" key="11">
    <source>
        <dbReference type="EMBL" id="GMT03349.1"/>
    </source>
</evidence>
<proteinExistence type="predicted"/>
<evidence type="ECO:0000256" key="2">
    <source>
        <dbReference type="ARBA" id="ARBA00022527"/>
    </source>
</evidence>
<evidence type="ECO:0000256" key="8">
    <source>
        <dbReference type="ARBA" id="ARBA00048679"/>
    </source>
</evidence>
<feature type="domain" description="Protein kinase" evidence="10">
    <location>
        <begin position="29"/>
        <end position="142"/>
    </location>
</feature>
<evidence type="ECO:0000256" key="7">
    <source>
        <dbReference type="ARBA" id="ARBA00047899"/>
    </source>
</evidence>
<keyword evidence="12" id="KW-1185">Reference proteome</keyword>
<dbReference type="GO" id="GO:0005634">
    <property type="term" value="C:nucleus"/>
    <property type="evidence" value="ECO:0007669"/>
    <property type="project" value="TreeGrafter"/>
</dbReference>
<evidence type="ECO:0000256" key="6">
    <source>
        <dbReference type="ARBA" id="ARBA00022840"/>
    </source>
</evidence>
<dbReference type="PROSITE" id="PS00107">
    <property type="entry name" value="PROTEIN_KINASE_ATP"/>
    <property type="match status" value="1"/>
</dbReference>
<feature type="binding site" evidence="9">
    <location>
        <position position="58"/>
    </location>
    <ligand>
        <name>ATP</name>
        <dbReference type="ChEBI" id="CHEBI:30616"/>
    </ligand>
</feature>
<dbReference type="AlphaFoldDB" id="A0AAV5U904"/>
<dbReference type="SUPFAM" id="SSF56112">
    <property type="entry name" value="Protein kinase-like (PK-like)"/>
    <property type="match status" value="1"/>
</dbReference>
<reference evidence="11" key="1">
    <citation type="submission" date="2023-10" db="EMBL/GenBank/DDBJ databases">
        <title>Genome assembly of Pristionchus species.</title>
        <authorList>
            <person name="Yoshida K."/>
            <person name="Sommer R.J."/>
        </authorList>
    </citation>
    <scope>NUCLEOTIDE SEQUENCE</scope>
    <source>
        <strain evidence="11">RS0144</strain>
    </source>
</reference>
<dbReference type="Gene3D" id="3.30.200.20">
    <property type="entry name" value="Phosphorylase Kinase, domain 1"/>
    <property type="match status" value="1"/>
</dbReference>
<evidence type="ECO:0000256" key="5">
    <source>
        <dbReference type="ARBA" id="ARBA00022777"/>
    </source>
</evidence>
<organism evidence="11 12">
    <name type="scientific">Pristionchus entomophagus</name>
    <dbReference type="NCBI Taxonomy" id="358040"/>
    <lineage>
        <taxon>Eukaryota</taxon>
        <taxon>Metazoa</taxon>
        <taxon>Ecdysozoa</taxon>
        <taxon>Nematoda</taxon>
        <taxon>Chromadorea</taxon>
        <taxon>Rhabditida</taxon>
        <taxon>Rhabditina</taxon>
        <taxon>Diplogasteromorpha</taxon>
        <taxon>Diplogasteroidea</taxon>
        <taxon>Neodiplogasteridae</taxon>
        <taxon>Pristionchus</taxon>
    </lineage>
</organism>
<keyword evidence="5" id="KW-0418">Kinase</keyword>
<dbReference type="InterPro" id="IPR000719">
    <property type="entry name" value="Prot_kinase_dom"/>
</dbReference>
<dbReference type="GO" id="GO:0005524">
    <property type="term" value="F:ATP binding"/>
    <property type="evidence" value="ECO:0007669"/>
    <property type="project" value="UniProtKB-UniRule"/>
</dbReference>
<dbReference type="PANTHER" id="PTHR47634:SF9">
    <property type="entry name" value="PROTEIN KINASE DOMAIN-CONTAINING PROTEIN-RELATED"/>
    <property type="match status" value="1"/>
</dbReference>
<gene>
    <name evidence="11" type="ORF">PENTCL1PPCAC_25523</name>
</gene>
<dbReference type="EMBL" id="BTSX01000006">
    <property type="protein sequence ID" value="GMT03349.1"/>
    <property type="molecule type" value="Genomic_DNA"/>
</dbReference>
<comment type="catalytic activity">
    <reaction evidence="7">
        <text>L-threonyl-[protein] + ATP = O-phospho-L-threonyl-[protein] + ADP + H(+)</text>
        <dbReference type="Rhea" id="RHEA:46608"/>
        <dbReference type="Rhea" id="RHEA-COMP:11060"/>
        <dbReference type="Rhea" id="RHEA-COMP:11605"/>
        <dbReference type="ChEBI" id="CHEBI:15378"/>
        <dbReference type="ChEBI" id="CHEBI:30013"/>
        <dbReference type="ChEBI" id="CHEBI:30616"/>
        <dbReference type="ChEBI" id="CHEBI:61977"/>
        <dbReference type="ChEBI" id="CHEBI:456216"/>
        <dbReference type="EC" id="2.7.11.1"/>
    </reaction>
</comment>
<dbReference type="InterPro" id="IPR051334">
    <property type="entry name" value="SRPK"/>
</dbReference>
<accession>A0AAV5U904</accession>
<evidence type="ECO:0000256" key="9">
    <source>
        <dbReference type="PROSITE-ProRule" id="PRU10141"/>
    </source>
</evidence>
<comment type="catalytic activity">
    <reaction evidence="8">
        <text>L-seryl-[protein] + ATP = O-phospho-L-seryl-[protein] + ADP + H(+)</text>
        <dbReference type="Rhea" id="RHEA:17989"/>
        <dbReference type="Rhea" id="RHEA-COMP:9863"/>
        <dbReference type="Rhea" id="RHEA-COMP:11604"/>
        <dbReference type="ChEBI" id="CHEBI:15378"/>
        <dbReference type="ChEBI" id="CHEBI:29999"/>
        <dbReference type="ChEBI" id="CHEBI:30616"/>
        <dbReference type="ChEBI" id="CHEBI:83421"/>
        <dbReference type="ChEBI" id="CHEBI:456216"/>
        <dbReference type="EC" id="2.7.11.1"/>
    </reaction>
</comment>
<feature type="non-terminal residue" evidence="11">
    <location>
        <position position="1"/>
    </location>
</feature>
<keyword evidence="4 9" id="KW-0547">Nucleotide-binding</keyword>
<dbReference type="GO" id="GO:0000245">
    <property type="term" value="P:spliceosomal complex assembly"/>
    <property type="evidence" value="ECO:0007669"/>
    <property type="project" value="TreeGrafter"/>
</dbReference>
<dbReference type="Gene3D" id="1.10.510.10">
    <property type="entry name" value="Transferase(Phosphotransferase) domain 1"/>
    <property type="match status" value="1"/>
</dbReference>
<feature type="non-terminal residue" evidence="11">
    <location>
        <position position="142"/>
    </location>
</feature>
<evidence type="ECO:0000256" key="1">
    <source>
        <dbReference type="ARBA" id="ARBA00012513"/>
    </source>
</evidence>
<dbReference type="Proteomes" id="UP001432027">
    <property type="component" value="Unassembled WGS sequence"/>
</dbReference>
<dbReference type="GO" id="GO:0004674">
    <property type="term" value="F:protein serine/threonine kinase activity"/>
    <property type="evidence" value="ECO:0007669"/>
    <property type="project" value="UniProtKB-KW"/>
</dbReference>
<dbReference type="GO" id="GO:0005737">
    <property type="term" value="C:cytoplasm"/>
    <property type="evidence" value="ECO:0007669"/>
    <property type="project" value="TreeGrafter"/>
</dbReference>
<name>A0AAV5U904_9BILA</name>
<protein>
    <recommendedName>
        <fullName evidence="1">non-specific serine/threonine protein kinase</fullName>
        <ecNumber evidence="1">2.7.11.1</ecNumber>
    </recommendedName>
</protein>
<keyword evidence="2" id="KW-0723">Serine/threonine-protein kinase</keyword>
<evidence type="ECO:0000256" key="3">
    <source>
        <dbReference type="ARBA" id="ARBA00022679"/>
    </source>
</evidence>
<keyword evidence="3" id="KW-0808">Transferase</keyword>
<dbReference type="PANTHER" id="PTHR47634">
    <property type="entry name" value="PROTEIN KINASE DOMAIN-CONTAINING PROTEIN-RELATED"/>
    <property type="match status" value="1"/>
</dbReference>
<dbReference type="InterPro" id="IPR017441">
    <property type="entry name" value="Protein_kinase_ATP_BS"/>
</dbReference>
<dbReference type="Pfam" id="PF00069">
    <property type="entry name" value="Pkinase"/>
    <property type="match status" value="1"/>
</dbReference>
<evidence type="ECO:0000313" key="12">
    <source>
        <dbReference type="Proteomes" id="UP001432027"/>
    </source>
</evidence>
<dbReference type="PROSITE" id="PS50011">
    <property type="entry name" value="PROTEIN_KINASE_DOM"/>
    <property type="match status" value="1"/>
</dbReference>
<keyword evidence="6 9" id="KW-0067">ATP-binding</keyword>